<dbReference type="SUPFAM" id="SSF51735">
    <property type="entry name" value="NAD(P)-binding Rossmann-fold domains"/>
    <property type="match status" value="1"/>
</dbReference>
<keyword evidence="5" id="KW-1185">Reference proteome</keyword>
<dbReference type="InterPro" id="IPR002347">
    <property type="entry name" value="SDR_fam"/>
</dbReference>
<protein>
    <submittedName>
        <fullName evidence="4">SDR family oxidoreductase</fullName>
    </submittedName>
</protein>
<dbReference type="CDD" id="cd05233">
    <property type="entry name" value="SDR_c"/>
    <property type="match status" value="1"/>
</dbReference>
<evidence type="ECO:0000256" key="1">
    <source>
        <dbReference type="ARBA" id="ARBA00006484"/>
    </source>
</evidence>
<reference evidence="4 5" key="1">
    <citation type="submission" date="2024-04" db="EMBL/GenBank/DDBJ databases">
        <title>Draft genome sequence of Sessilibacter corallicola NBRC 116591.</title>
        <authorList>
            <person name="Miyakawa T."/>
            <person name="Kusuya Y."/>
            <person name="Miura T."/>
        </authorList>
    </citation>
    <scope>NUCLEOTIDE SEQUENCE [LARGE SCALE GENOMIC DNA]</scope>
    <source>
        <strain evidence="4 5">KU-00831-HH</strain>
    </source>
</reference>
<dbReference type="PRINTS" id="PR00080">
    <property type="entry name" value="SDRFAMILY"/>
</dbReference>
<comment type="similarity">
    <text evidence="1 3">Belongs to the short-chain dehydrogenases/reductases (SDR) family.</text>
</comment>
<dbReference type="Pfam" id="PF00106">
    <property type="entry name" value="adh_short"/>
    <property type="match status" value="1"/>
</dbReference>
<dbReference type="RefSeq" id="WP_233089153.1">
    <property type="nucleotide sequence ID" value="NZ_BAABWN010000007.1"/>
</dbReference>
<evidence type="ECO:0000313" key="5">
    <source>
        <dbReference type="Proteomes" id="UP001465153"/>
    </source>
</evidence>
<dbReference type="PRINTS" id="PR00081">
    <property type="entry name" value="GDHRDH"/>
</dbReference>
<proteinExistence type="inferred from homology"/>
<evidence type="ECO:0000313" key="4">
    <source>
        <dbReference type="EMBL" id="GAA6168606.1"/>
    </source>
</evidence>
<dbReference type="PANTHER" id="PTHR44196">
    <property type="entry name" value="DEHYDROGENASE/REDUCTASE SDR FAMILY MEMBER 7B"/>
    <property type="match status" value="1"/>
</dbReference>
<sequence length="239" mass="26507">MAENNANLAVVVTGGTKGIGRALVERFFQEGYTVITCARSLEDLDALKKSLEQNGSNKLYVKQADLSQKPETFAFAEFVLSLNLPIEVLINNTGVFTPGEVHTEDDGVLESQINTNLYSAYYLTRALIEPMKSQKRGHIFNMCSIASVMAYSNGGSYSISKFALYGFSKVLREEMKPFNIRVTSLLPGATYTDSWAGVDVAQERLMKPEDIAELTYTTYCLSERTVVEDLLIRPQLGDL</sequence>
<accession>A0ABQ0AAD5</accession>
<organism evidence="4 5">
    <name type="scientific">Sessilibacter corallicola</name>
    <dbReference type="NCBI Taxonomy" id="2904075"/>
    <lineage>
        <taxon>Bacteria</taxon>
        <taxon>Pseudomonadati</taxon>
        <taxon>Pseudomonadota</taxon>
        <taxon>Gammaproteobacteria</taxon>
        <taxon>Cellvibrionales</taxon>
        <taxon>Cellvibrionaceae</taxon>
        <taxon>Sessilibacter</taxon>
    </lineage>
</organism>
<evidence type="ECO:0000256" key="3">
    <source>
        <dbReference type="RuleBase" id="RU000363"/>
    </source>
</evidence>
<keyword evidence="2" id="KW-0560">Oxidoreductase</keyword>
<name>A0ABQ0AAD5_9GAMM</name>
<dbReference type="PROSITE" id="PS00061">
    <property type="entry name" value="ADH_SHORT"/>
    <property type="match status" value="1"/>
</dbReference>
<gene>
    <name evidence="4" type="ORF">NBRC116591_24170</name>
</gene>
<dbReference type="InterPro" id="IPR036291">
    <property type="entry name" value="NAD(P)-bd_dom_sf"/>
</dbReference>
<evidence type="ECO:0000256" key="2">
    <source>
        <dbReference type="ARBA" id="ARBA00023002"/>
    </source>
</evidence>
<comment type="caution">
    <text evidence="4">The sequence shown here is derived from an EMBL/GenBank/DDBJ whole genome shotgun (WGS) entry which is preliminary data.</text>
</comment>
<dbReference type="EMBL" id="BAABWN010000007">
    <property type="protein sequence ID" value="GAA6168606.1"/>
    <property type="molecule type" value="Genomic_DNA"/>
</dbReference>
<dbReference type="Proteomes" id="UP001465153">
    <property type="component" value="Unassembled WGS sequence"/>
</dbReference>
<dbReference type="PANTHER" id="PTHR44196:SF1">
    <property type="entry name" value="DEHYDROGENASE_REDUCTASE SDR FAMILY MEMBER 7B"/>
    <property type="match status" value="1"/>
</dbReference>
<dbReference type="InterPro" id="IPR020904">
    <property type="entry name" value="Sc_DH/Rdtase_CS"/>
</dbReference>
<dbReference type="Gene3D" id="3.40.50.720">
    <property type="entry name" value="NAD(P)-binding Rossmann-like Domain"/>
    <property type="match status" value="1"/>
</dbReference>